<dbReference type="Gene3D" id="3.30.300.10">
    <property type="match status" value="3"/>
</dbReference>
<dbReference type="InterPro" id="IPR022630">
    <property type="entry name" value="S-AdoMet_synt_C"/>
</dbReference>
<organism evidence="19 20">
    <name type="scientific">Schaedlerella arabinosiphila</name>
    <dbReference type="NCBI Taxonomy" id="2044587"/>
    <lineage>
        <taxon>Bacteria</taxon>
        <taxon>Bacillati</taxon>
        <taxon>Bacillota</taxon>
        <taxon>Clostridia</taxon>
        <taxon>Lachnospirales</taxon>
        <taxon>Lachnospiraceae</taxon>
        <taxon>Schaedlerella</taxon>
    </lineage>
</organism>
<dbReference type="InterPro" id="IPR022628">
    <property type="entry name" value="S-AdoMet_synt_N"/>
</dbReference>
<evidence type="ECO:0000256" key="7">
    <source>
        <dbReference type="ARBA" id="ARBA00022679"/>
    </source>
</evidence>
<evidence type="ECO:0000256" key="1">
    <source>
        <dbReference type="ARBA" id="ARBA00001946"/>
    </source>
</evidence>
<dbReference type="PROSITE" id="PS00376">
    <property type="entry name" value="ADOMET_SYNTHASE_1"/>
    <property type="match status" value="1"/>
</dbReference>
<dbReference type="CDD" id="cd18079">
    <property type="entry name" value="S-AdoMet_synt"/>
    <property type="match status" value="1"/>
</dbReference>
<keyword evidence="9" id="KW-0547">Nucleotide-binding</keyword>
<keyword evidence="12 14" id="KW-0630">Potassium</keyword>
<dbReference type="PIRSF" id="PIRSF000497">
    <property type="entry name" value="MAT"/>
    <property type="match status" value="1"/>
</dbReference>
<dbReference type="GO" id="GO:0046872">
    <property type="term" value="F:metal ion binding"/>
    <property type="evidence" value="ECO:0007669"/>
    <property type="project" value="UniProtKB-KW"/>
</dbReference>
<feature type="domain" description="S-adenosylmethionine synthetase central" evidence="17">
    <location>
        <begin position="118"/>
        <end position="234"/>
    </location>
</feature>
<dbReference type="AlphaFoldDB" id="A0A9X5CC84"/>
<dbReference type="EC" id="2.5.1.6" evidence="5 13"/>
<dbReference type="InterPro" id="IPR022631">
    <property type="entry name" value="ADOMET_SYNTHASE_CS"/>
</dbReference>
<evidence type="ECO:0000313" key="19">
    <source>
        <dbReference type="EMBL" id="NDO72030.1"/>
    </source>
</evidence>
<dbReference type="PROSITE" id="PS00377">
    <property type="entry name" value="ADOMET_SYNTHASE_2"/>
    <property type="match status" value="1"/>
</dbReference>
<comment type="pathway">
    <text evidence="3">Amino-acid biosynthesis; S-adenosyl-L-methionine biosynthesis; S-adenosyl-L-methionine from L-methionine: step 1/1.</text>
</comment>
<evidence type="ECO:0000256" key="3">
    <source>
        <dbReference type="ARBA" id="ARBA00005224"/>
    </source>
</evidence>
<evidence type="ECO:0000313" key="20">
    <source>
        <dbReference type="Proteomes" id="UP000474104"/>
    </source>
</evidence>
<dbReference type="Pfam" id="PF00438">
    <property type="entry name" value="S-AdoMet_synt_N"/>
    <property type="match status" value="1"/>
</dbReference>
<dbReference type="Pfam" id="PF02773">
    <property type="entry name" value="S-AdoMet_synt_C"/>
    <property type="match status" value="1"/>
</dbReference>
<evidence type="ECO:0000256" key="14">
    <source>
        <dbReference type="RuleBase" id="RU000542"/>
    </source>
</evidence>
<dbReference type="NCBIfam" id="TIGR01034">
    <property type="entry name" value="metK"/>
    <property type="match status" value="1"/>
</dbReference>
<dbReference type="GO" id="GO:0004478">
    <property type="term" value="F:methionine adenosyltransferase activity"/>
    <property type="evidence" value="ECO:0007669"/>
    <property type="project" value="UniProtKB-UniRule"/>
</dbReference>
<keyword evidence="6" id="KW-0554">One-carbon metabolism</keyword>
<proteinExistence type="inferred from homology"/>
<evidence type="ECO:0000256" key="10">
    <source>
        <dbReference type="ARBA" id="ARBA00022840"/>
    </source>
</evidence>
<dbReference type="GO" id="GO:0005524">
    <property type="term" value="F:ATP binding"/>
    <property type="evidence" value="ECO:0007669"/>
    <property type="project" value="UniProtKB-KW"/>
</dbReference>
<dbReference type="Proteomes" id="UP000474104">
    <property type="component" value="Unassembled WGS sequence"/>
</dbReference>
<dbReference type="EMBL" id="VIRB01000149">
    <property type="protein sequence ID" value="NDO72030.1"/>
    <property type="molecule type" value="Genomic_DNA"/>
</dbReference>
<keyword evidence="10" id="KW-0067">ATP-binding</keyword>
<comment type="cofactor">
    <cofactor evidence="2">
        <name>K(+)</name>
        <dbReference type="ChEBI" id="CHEBI:29103"/>
    </cofactor>
</comment>
<dbReference type="InterPro" id="IPR002133">
    <property type="entry name" value="S-AdoMet_synthetase"/>
</dbReference>
<feature type="domain" description="S-adenosylmethionine synthetase N-terminal" evidence="16">
    <location>
        <begin position="4"/>
        <end position="87"/>
    </location>
</feature>
<evidence type="ECO:0000256" key="15">
    <source>
        <dbReference type="RuleBase" id="RU004462"/>
    </source>
</evidence>
<evidence type="ECO:0000256" key="2">
    <source>
        <dbReference type="ARBA" id="ARBA00001958"/>
    </source>
</evidence>
<comment type="similarity">
    <text evidence="4 15">Belongs to the AdoMet synthase family.</text>
</comment>
<keyword evidence="8 14" id="KW-0479">Metal-binding</keyword>
<dbReference type="GO" id="GO:0006556">
    <property type="term" value="P:S-adenosylmethionine biosynthetic process"/>
    <property type="evidence" value="ECO:0007669"/>
    <property type="project" value="UniProtKB-UniRule"/>
</dbReference>
<evidence type="ECO:0000256" key="12">
    <source>
        <dbReference type="ARBA" id="ARBA00022958"/>
    </source>
</evidence>
<comment type="cofactor">
    <cofactor evidence="1">
        <name>Mg(2+)</name>
        <dbReference type="ChEBI" id="CHEBI:18420"/>
    </cofactor>
</comment>
<dbReference type="GO" id="GO:0005737">
    <property type="term" value="C:cytoplasm"/>
    <property type="evidence" value="ECO:0007669"/>
    <property type="project" value="UniProtKB-SubCell"/>
</dbReference>
<evidence type="ECO:0000256" key="5">
    <source>
        <dbReference type="ARBA" id="ARBA00012828"/>
    </source>
</evidence>
<feature type="domain" description="S-adenosylmethionine synthetase C-terminal" evidence="18">
    <location>
        <begin position="237"/>
        <end position="374"/>
    </location>
</feature>
<evidence type="ECO:0000256" key="4">
    <source>
        <dbReference type="ARBA" id="ARBA00009685"/>
    </source>
</evidence>
<evidence type="ECO:0000259" key="18">
    <source>
        <dbReference type="Pfam" id="PF02773"/>
    </source>
</evidence>
<dbReference type="GO" id="GO:0006730">
    <property type="term" value="P:one-carbon metabolic process"/>
    <property type="evidence" value="ECO:0007669"/>
    <property type="project" value="UniProtKB-KW"/>
</dbReference>
<sequence length="386" mass="42561">MRRFYTAESVTEGHPDKLCDLIADSILDECLKQDPEAKVACEVLATKGNILIAGEITSKYEPYVFWTAKEVLEKIGYPSGEIQMDARIHHQSPDIAGAVECPWEKRGGMPKQTFEWEYGAGDQGVMIGYACNETPQKMPMPAVLANRIAAELSACRKSRYIQGILPDGKAQVTVEYEDGKPVRLDCVVVSCQHEEEKDLRILEKEIREKVLLPALRLLPPDENTRILINPSGRFVQGGLDADTGLTGRKLMVDAYGSQVPHGGGAFSGKDGSKADRSGAYMARYIAKNIVAAGLAERCQVSLGYAIGVAHPVMVQADTFGTGTACADDCLSQAIPLVFELTPKQIIHTLRLKRPIFRQTAAYGHFGRKEFPWERTDRVKQLHEALL</sequence>
<comment type="subcellular location">
    <subcellularLocation>
        <location evidence="14">Cytoplasm</location>
    </subcellularLocation>
</comment>
<dbReference type="InterPro" id="IPR022629">
    <property type="entry name" value="S-AdoMet_synt_central"/>
</dbReference>
<evidence type="ECO:0000256" key="6">
    <source>
        <dbReference type="ARBA" id="ARBA00022563"/>
    </source>
</evidence>
<dbReference type="PANTHER" id="PTHR11964">
    <property type="entry name" value="S-ADENOSYLMETHIONINE SYNTHETASE"/>
    <property type="match status" value="1"/>
</dbReference>
<comment type="caution">
    <text evidence="19">The sequence shown here is derived from an EMBL/GenBank/DDBJ whole genome shotgun (WGS) entry which is preliminary data.</text>
</comment>
<protein>
    <recommendedName>
        <fullName evidence="5 13">Methionine adenosyltransferase</fullName>
        <ecNumber evidence="5 13">2.5.1.6</ecNumber>
    </recommendedName>
</protein>
<dbReference type="OrthoDB" id="9801686at2"/>
<evidence type="ECO:0000256" key="9">
    <source>
        <dbReference type="ARBA" id="ARBA00022741"/>
    </source>
</evidence>
<keyword evidence="7 19" id="KW-0808">Transferase</keyword>
<keyword evidence="11 14" id="KW-0460">Magnesium</keyword>
<dbReference type="RefSeq" id="WP_004081946.1">
    <property type="nucleotide sequence ID" value="NZ_VIRB01000149.1"/>
</dbReference>
<evidence type="ECO:0000259" key="17">
    <source>
        <dbReference type="Pfam" id="PF02772"/>
    </source>
</evidence>
<evidence type="ECO:0000256" key="13">
    <source>
        <dbReference type="NCBIfam" id="TIGR01034"/>
    </source>
</evidence>
<dbReference type="SUPFAM" id="SSF55973">
    <property type="entry name" value="S-adenosylmethionine synthetase"/>
    <property type="match status" value="3"/>
</dbReference>
<evidence type="ECO:0000256" key="11">
    <source>
        <dbReference type="ARBA" id="ARBA00022842"/>
    </source>
</evidence>
<dbReference type="FunFam" id="3.30.300.10:FF:000003">
    <property type="entry name" value="S-adenosylmethionine synthase"/>
    <property type="match status" value="1"/>
</dbReference>
<evidence type="ECO:0000256" key="8">
    <source>
        <dbReference type="ARBA" id="ARBA00022723"/>
    </source>
</evidence>
<dbReference type="InterPro" id="IPR022636">
    <property type="entry name" value="S-AdoMet_synthetase_sfam"/>
</dbReference>
<reference evidence="19 20" key="1">
    <citation type="submission" date="2019-07" db="EMBL/GenBank/DDBJ databases">
        <title>Draft genome sequences of 15 bacterial species constituting the stable defined intestinal microbiota of the GM15 gnotobiotic mouse model.</title>
        <authorList>
            <person name="Elie C."/>
            <person name="Mathieu A."/>
            <person name="Saliou A."/>
            <person name="Darnaud M."/>
            <person name="Leulier F."/>
            <person name="Tamellini A."/>
        </authorList>
    </citation>
    <scope>NUCLEOTIDE SEQUENCE [LARGE SCALE GENOMIC DNA]</scope>
    <source>
        <strain evidence="20">ASF 502</strain>
    </source>
</reference>
<comment type="subunit">
    <text evidence="14">Homotetramer.</text>
</comment>
<dbReference type="Pfam" id="PF02772">
    <property type="entry name" value="S-AdoMet_synt_M"/>
    <property type="match status" value="1"/>
</dbReference>
<evidence type="ECO:0000259" key="16">
    <source>
        <dbReference type="Pfam" id="PF00438"/>
    </source>
</evidence>
<gene>
    <name evidence="19" type="ORF">FMM80_26630</name>
</gene>
<accession>A0A9X5CC84</accession>
<name>A0A9X5CC84_9FIRM</name>